<comment type="caution">
    <text evidence="2">The sequence shown here is derived from an EMBL/GenBank/DDBJ whole genome shotgun (WGS) entry which is preliminary data.</text>
</comment>
<gene>
    <name evidence="2" type="ORF">FG476_06220</name>
    <name evidence="1" type="ORF">LOK82_02115</name>
</gene>
<evidence type="ECO:0000313" key="2">
    <source>
        <dbReference type="EMBL" id="MRU23684.1"/>
    </source>
</evidence>
<sequence length="75" mass="8485">MTGYADKTLLGCDAAVWTSGGATCTAVFPYGDCLPYRHHNERADAHRDAVWLFQYEEVRIPIQACIIRLHPRDGY</sequence>
<evidence type="ECO:0000313" key="1">
    <source>
        <dbReference type="EMBL" id="MDC6407535.1"/>
    </source>
</evidence>
<name>A0A9Q4MIR5_XYLFS</name>
<reference evidence="2" key="1">
    <citation type="submission" date="2019-05" db="EMBL/GenBank/DDBJ databases">
        <authorList>
            <person name="Castillo A."/>
            <person name="Giampetruzzi A."/>
            <person name="Landa B."/>
            <person name="Saponari M."/>
            <person name="Almeida R.P.P."/>
            <person name="Moralejo E."/>
            <person name="Marco-Noales E."/>
            <person name="Velasco-Amo M.P."/>
            <person name="Roman-Ecija M."/>
            <person name="Navarro I."/>
            <person name="Monterde A."/>
            <person name="Barbe S."/>
        </authorList>
    </citation>
    <scope>NUCLEOTIDE SEQUENCE</scope>
    <source>
        <strain evidence="2">XYL1981</strain>
    </source>
</reference>
<dbReference type="RefSeq" id="WP_004084818.1">
    <property type="nucleotide sequence ID" value="NZ_CP047134.1"/>
</dbReference>
<dbReference type="AlphaFoldDB" id="A0A9Q4MIR5"/>
<dbReference type="EMBL" id="JAJKGN010000001">
    <property type="protein sequence ID" value="MDC6407535.1"/>
    <property type="molecule type" value="Genomic_DNA"/>
</dbReference>
<dbReference type="EMBL" id="VDCJ01000343">
    <property type="protein sequence ID" value="MRU23684.1"/>
    <property type="molecule type" value="Genomic_DNA"/>
</dbReference>
<protein>
    <submittedName>
        <fullName evidence="2">Uncharacterized protein</fullName>
    </submittedName>
</protein>
<reference evidence="2" key="2">
    <citation type="journal article" date="2020" name="Appl. Environ. Microbiol.">
        <title>Multiple intercontinental introductions associated with the emergence of a plant pathogen in Europe.</title>
        <authorList>
            <person name="Landa B.B."/>
            <person name="Castillo A.I."/>
            <person name="Giampetruzzi A."/>
            <person name="Kahn A."/>
            <person name="Roman-Ecija M."/>
            <person name="Velasco-Amo M.P."/>
            <person name="Navas-Cortes J.A."/>
            <person name="Marco-Noales E."/>
            <person name="Barbe S."/>
            <person name="Moralejo E."/>
            <person name="Coletta-Filho H.D."/>
            <person name="Saldarelli P."/>
            <person name="Saponari M."/>
            <person name="Almeida R.P.P."/>
        </authorList>
    </citation>
    <scope>NUCLEOTIDE SEQUENCE</scope>
    <source>
        <strain evidence="2">XYL1981</strain>
    </source>
</reference>
<reference evidence="1" key="4">
    <citation type="journal article" date="2023" name="Commun. Biol.">
        <title>Suspicions of two bridgehead invasions of Xylella fastidiosa subsp. multiplex in France.</title>
        <authorList>
            <person name="Dupas E."/>
            <person name="Durand K."/>
            <person name="Rieux A."/>
            <person name="Briand M."/>
            <person name="Pruvost O."/>
            <person name="Cunty A."/>
            <person name="Denance N."/>
            <person name="Donnadieu C."/>
            <person name="Legendre B."/>
            <person name="Lopez-Roques C."/>
            <person name="Cesbron S."/>
            <person name="Ravigne V."/>
            <person name="Jacques M.A."/>
        </authorList>
    </citation>
    <scope>NUCLEOTIDE SEQUENCE</scope>
    <source>
        <strain evidence="1">CFBP8070</strain>
    </source>
</reference>
<dbReference type="Proteomes" id="UP001220702">
    <property type="component" value="Unassembled WGS sequence"/>
</dbReference>
<reference evidence="1" key="3">
    <citation type="submission" date="2021-11" db="EMBL/GenBank/DDBJ databases">
        <authorList>
            <person name="Denance N."/>
            <person name="Briand M."/>
            <person name="Dupas E."/>
            <person name="Durand K."/>
            <person name="Legendre B."/>
            <person name="Cunty A."/>
            <person name="Donnadieu C."/>
            <person name="Lopez Roques C."/>
            <person name="Cesbron S."/>
            <person name="Jacques M.A."/>
        </authorList>
    </citation>
    <scope>NUCLEOTIDE SEQUENCE</scope>
    <source>
        <strain evidence="1">CFBP8070</strain>
    </source>
</reference>
<accession>A0A9Q4MIR5</accession>
<proteinExistence type="predicted"/>
<organism evidence="2 3">
    <name type="scientific">Xylella fastidiosa subsp. multiplex</name>
    <dbReference type="NCBI Taxonomy" id="644357"/>
    <lineage>
        <taxon>Bacteria</taxon>
        <taxon>Pseudomonadati</taxon>
        <taxon>Pseudomonadota</taxon>
        <taxon>Gammaproteobacteria</taxon>
        <taxon>Lysobacterales</taxon>
        <taxon>Lysobacteraceae</taxon>
        <taxon>Xylella</taxon>
    </lineage>
</organism>
<evidence type="ECO:0000313" key="3">
    <source>
        <dbReference type="Proteomes" id="UP000474061"/>
    </source>
</evidence>
<dbReference type="Proteomes" id="UP000474061">
    <property type="component" value="Unassembled WGS sequence"/>
</dbReference>